<dbReference type="InterPro" id="IPR036875">
    <property type="entry name" value="Znf_CCHC_sf"/>
</dbReference>
<dbReference type="Gene3D" id="4.10.60.10">
    <property type="entry name" value="Zinc finger, CCHC-type"/>
    <property type="match status" value="1"/>
</dbReference>
<dbReference type="InterPro" id="IPR001878">
    <property type="entry name" value="Znf_CCHC"/>
</dbReference>
<organism evidence="9 10">
    <name type="scientific">Cryptococcus decagattii</name>
    <dbReference type="NCBI Taxonomy" id="1859122"/>
    <lineage>
        <taxon>Eukaryota</taxon>
        <taxon>Fungi</taxon>
        <taxon>Dikarya</taxon>
        <taxon>Basidiomycota</taxon>
        <taxon>Agaricomycotina</taxon>
        <taxon>Tremellomycetes</taxon>
        <taxon>Tremellales</taxon>
        <taxon>Cryptococcaceae</taxon>
        <taxon>Cryptococcus</taxon>
        <taxon>Cryptococcus gattii species complex</taxon>
    </lineage>
</organism>
<dbReference type="Proteomes" id="UP001432216">
    <property type="component" value="Chromosome 1"/>
</dbReference>
<dbReference type="EMBL" id="CP143806">
    <property type="protein sequence ID" value="WVO18767.1"/>
    <property type="molecule type" value="Genomic_DNA"/>
</dbReference>
<dbReference type="PROSITE" id="PS50158">
    <property type="entry name" value="ZF_CCHC"/>
    <property type="match status" value="1"/>
</dbReference>
<evidence type="ECO:0008006" key="11">
    <source>
        <dbReference type="Google" id="ProtNLM"/>
    </source>
</evidence>
<feature type="region of interest" description="Disordered" evidence="6">
    <location>
        <begin position="93"/>
        <end position="123"/>
    </location>
</feature>
<keyword evidence="1" id="KW-0507">mRNA processing</keyword>
<dbReference type="GeneID" id="89986814"/>
<keyword evidence="10" id="KW-1185">Reference proteome</keyword>
<evidence type="ECO:0000256" key="3">
    <source>
        <dbReference type="ARBA" id="ARBA00022771"/>
    </source>
</evidence>
<name>A0ABZ2AMQ8_9TREE</name>
<dbReference type="PROSITE" id="PS51999">
    <property type="entry name" value="ZF_GRF"/>
    <property type="match status" value="1"/>
</dbReference>
<evidence type="ECO:0000313" key="10">
    <source>
        <dbReference type="Proteomes" id="UP001432216"/>
    </source>
</evidence>
<feature type="region of interest" description="Disordered" evidence="6">
    <location>
        <begin position="1"/>
        <end position="23"/>
    </location>
</feature>
<feature type="compositionally biased region" description="Low complexity" evidence="6">
    <location>
        <begin position="100"/>
        <end position="112"/>
    </location>
</feature>
<dbReference type="RefSeq" id="XP_064718007.1">
    <property type="nucleotide sequence ID" value="XM_064861935.1"/>
</dbReference>
<proteinExistence type="predicted"/>
<dbReference type="Pfam" id="PF06839">
    <property type="entry name" value="Zn_ribbon_GRF"/>
    <property type="match status" value="1"/>
</dbReference>
<dbReference type="PANTHER" id="PTHR33680:SF1">
    <property type="entry name" value="OS05G0489500 PROTEIN"/>
    <property type="match status" value="1"/>
</dbReference>
<evidence type="ECO:0000313" key="9">
    <source>
        <dbReference type="EMBL" id="WVO18767.1"/>
    </source>
</evidence>
<accession>A0ABZ2AMQ8</accession>
<sequence length="123" mass="13198">MQSLRPLLNQEEEPAVLQDPPARDGLPSCKCGLDAAFATVAKEGPNKGRQFWACPNNPKAQCGFFQWEDDPNVGGGGSSGECFKCNQPGHWASNCPNNEGRGSSYRGSSSSRGRARGRGRGKR</sequence>
<evidence type="ECO:0000256" key="2">
    <source>
        <dbReference type="ARBA" id="ARBA00022723"/>
    </source>
</evidence>
<dbReference type="SUPFAM" id="SSF57756">
    <property type="entry name" value="Retrovirus zinc finger-like domains"/>
    <property type="match status" value="1"/>
</dbReference>
<dbReference type="SMART" id="SM00343">
    <property type="entry name" value="ZnF_C2HC"/>
    <property type="match status" value="1"/>
</dbReference>
<evidence type="ECO:0000256" key="5">
    <source>
        <dbReference type="PROSITE-ProRule" id="PRU00047"/>
    </source>
</evidence>
<feature type="domain" description="GRF-type" evidence="8">
    <location>
        <begin position="29"/>
        <end position="71"/>
    </location>
</feature>
<dbReference type="Pfam" id="PF00098">
    <property type="entry name" value="zf-CCHC"/>
    <property type="match status" value="1"/>
</dbReference>
<dbReference type="PANTHER" id="PTHR33680">
    <property type="entry name" value="OS07G0190500 PROTEIN"/>
    <property type="match status" value="1"/>
</dbReference>
<keyword evidence="2" id="KW-0479">Metal-binding</keyword>
<keyword evidence="4" id="KW-0862">Zinc</keyword>
<evidence type="ECO:0000259" key="7">
    <source>
        <dbReference type="PROSITE" id="PS50158"/>
    </source>
</evidence>
<dbReference type="InterPro" id="IPR010666">
    <property type="entry name" value="Znf_GRF"/>
</dbReference>
<gene>
    <name evidence="9" type="ORF">IAS62_000038</name>
</gene>
<protein>
    <recommendedName>
        <fullName evidence="11">CCHC-type domain-containing protein</fullName>
    </recommendedName>
</protein>
<feature type="compositionally biased region" description="Basic residues" evidence="6">
    <location>
        <begin position="113"/>
        <end position="123"/>
    </location>
</feature>
<evidence type="ECO:0000256" key="4">
    <source>
        <dbReference type="ARBA" id="ARBA00022833"/>
    </source>
</evidence>
<reference evidence="9 10" key="1">
    <citation type="submission" date="2024-01" db="EMBL/GenBank/DDBJ databases">
        <title>Comparative genomics of Cryptococcus and Kwoniella reveals pathogenesis evolution and contrasting modes of karyotype evolution via chromosome fusion or intercentromeric recombination.</title>
        <authorList>
            <person name="Coelho M.A."/>
            <person name="David-Palma M."/>
            <person name="Shea T."/>
            <person name="Bowers K."/>
            <person name="McGinley-Smith S."/>
            <person name="Mohammad A.W."/>
            <person name="Gnirke A."/>
            <person name="Yurkov A.M."/>
            <person name="Nowrousian M."/>
            <person name="Sun S."/>
            <person name="Cuomo C.A."/>
            <person name="Heitman J."/>
        </authorList>
    </citation>
    <scope>NUCLEOTIDE SEQUENCE [LARGE SCALE GENOMIC DNA]</scope>
    <source>
        <strain evidence="9 10">7685027</strain>
    </source>
</reference>
<keyword evidence="3 5" id="KW-0863">Zinc-finger</keyword>
<evidence type="ECO:0000256" key="1">
    <source>
        <dbReference type="ARBA" id="ARBA00022664"/>
    </source>
</evidence>
<evidence type="ECO:0000256" key="6">
    <source>
        <dbReference type="SAM" id="MobiDB-lite"/>
    </source>
</evidence>
<feature type="domain" description="CCHC-type" evidence="7">
    <location>
        <begin position="82"/>
        <end position="97"/>
    </location>
</feature>
<evidence type="ECO:0000259" key="8">
    <source>
        <dbReference type="PROSITE" id="PS51999"/>
    </source>
</evidence>